<evidence type="ECO:0000256" key="20">
    <source>
        <dbReference type="RuleBase" id="RU000308"/>
    </source>
</evidence>
<keyword evidence="12" id="KW-0449">Lipoprotein</keyword>
<dbReference type="SMART" id="SM00315">
    <property type="entry name" value="RGS"/>
    <property type="match status" value="1"/>
</dbReference>
<dbReference type="InterPro" id="IPR044926">
    <property type="entry name" value="RGS_subdomain_2"/>
</dbReference>
<dbReference type="FunFam" id="1.10.510.10:FF:000074">
    <property type="entry name" value="G protein-coupled receptor kinase"/>
    <property type="match status" value="1"/>
</dbReference>
<keyword evidence="3" id="KW-0488">Methylation</keyword>
<evidence type="ECO:0000256" key="14">
    <source>
        <dbReference type="ARBA" id="ARBA00023305"/>
    </source>
</evidence>
<dbReference type="PROSITE" id="PS00108">
    <property type="entry name" value="PROTEIN_KINASE_ST"/>
    <property type="match status" value="1"/>
</dbReference>
<dbReference type="InterPro" id="IPR000719">
    <property type="entry name" value="Prot_kinase_dom"/>
</dbReference>
<feature type="compositionally biased region" description="Polar residues" evidence="21">
    <location>
        <begin position="685"/>
        <end position="696"/>
    </location>
</feature>
<dbReference type="GO" id="GO:0005737">
    <property type="term" value="C:cytoplasm"/>
    <property type="evidence" value="ECO:0007669"/>
    <property type="project" value="TreeGrafter"/>
</dbReference>
<feature type="compositionally biased region" description="Basic and acidic residues" evidence="21">
    <location>
        <begin position="31"/>
        <end position="74"/>
    </location>
</feature>
<dbReference type="InterPro" id="IPR008271">
    <property type="entry name" value="Ser/Thr_kinase_AS"/>
</dbReference>
<comment type="function">
    <text evidence="15">Retina-specific kinase involved in the shutoff of the photoresponse and adaptation to changing light conditions via cone opsin phosphorylation, including rhodopsin (RHO).</text>
</comment>
<dbReference type="InterPro" id="IPR011009">
    <property type="entry name" value="Kinase-like_dom_sf"/>
</dbReference>
<dbReference type="SMART" id="SM00133">
    <property type="entry name" value="S_TK_X"/>
    <property type="match status" value="1"/>
</dbReference>
<comment type="subcellular location">
    <subcellularLocation>
        <location evidence="1">Membrane</location>
        <topology evidence="1">Lipid-anchor</topology>
    </subcellularLocation>
</comment>
<dbReference type="GO" id="GO:0009966">
    <property type="term" value="P:regulation of signal transduction"/>
    <property type="evidence" value="ECO:0007669"/>
    <property type="project" value="TreeGrafter"/>
</dbReference>
<evidence type="ECO:0000259" key="23">
    <source>
        <dbReference type="PROSITE" id="PS50132"/>
    </source>
</evidence>
<feature type="domain" description="Protein kinase" evidence="22">
    <location>
        <begin position="332"/>
        <end position="594"/>
    </location>
</feature>
<evidence type="ECO:0000256" key="1">
    <source>
        <dbReference type="ARBA" id="ARBA00004635"/>
    </source>
</evidence>
<comment type="caution">
    <text evidence="25">The sequence shown here is derived from an EMBL/GenBank/DDBJ whole genome shotgun (WGS) entry which is preliminary data.</text>
</comment>
<keyword evidence="14" id="KW-0844">Vision</keyword>
<evidence type="ECO:0000256" key="4">
    <source>
        <dbReference type="ARBA" id="ARBA00022527"/>
    </source>
</evidence>
<dbReference type="InterPro" id="IPR000239">
    <property type="entry name" value="GPCR_kinase"/>
</dbReference>
<evidence type="ECO:0000256" key="13">
    <source>
        <dbReference type="ARBA" id="ARBA00023289"/>
    </source>
</evidence>
<evidence type="ECO:0000256" key="12">
    <source>
        <dbReference type="ARBA" id="ARBA00023288"/>
    </source>
</evidence>
<dbReference type="InterPro" id="IPR000961">
    <property type="entry name" value="AGC-kinase_C"/>
</dbReference>
<evidence type="ECO:0000256" key="21">
    <source>
        <dbReference type="SAM" id="MobiDB-lite"/>
    </source>
</evidence>
<dbReference type="Pfam" id="PF00615">
    <property type="entry name" value="RGS"/>
    <property type="match status" value="1"/>
</dbReference>
<evidence type="ECO:0000256" key="3">
    <source>
        <dbReference type="ARBA" id="ARBA00022481"/>
    </source>
</evidence>
<evidence type="ECO:0000256" key="16">
    <source>
        <dbReference type="ARBA" id="ARBA00048717"/>
    </source>
</evidence>
<keyword evidence="11" id="KW-0472">Membrane</keyword>
<evidence type="ECO:0000256" key="7">
    <source>
        <dbReference type="ARBA" id="ARBA00022679"/>
    </source>
</evidence>
<comment type="catalytic activity">
    <reaction evidence="17">
        <text>L-seryl-[rhodopsin] + ATP = O-phospho-L-seryl-[rhodopsin] + ADP + H(+)</text>
        <dbReference type="Rhea" id="RHEA:23356"/>
        <dbReference type="Rhea" id="RHEA-COMP:14594"/>
        <dbReference type="Rhea" id="RHEA-COMP:14595"/>
        <dbReference type="ChEBI" id="CHEBI:15378"/>
        <dbReference type="ChEBI" id="CHEBI:29999"/>
        <dbReference type="ChEBI" id="CHEBI:30616"/>
        <dbReference type="ChEBI" id="CHEBI:83421"/>
        <dbReference type="ChEBI" id="CHEBI:456216"/>
        <dbReference type="EC" id="2.7.11.14"/>
    </reaction>
</comment>
<evidence type="ECO:0000256" key="11">
    <source>
        <dbReference type="ARBA" id="ARBA00023136"/>
    </source>
</evidence>
<feature type="domain" description="RGS" evidence="23">
    <location>
        <begin position="206"/>
        <end position="317"/>
    </location>
</feature>
<dbReference type="PANTHER" id="PTHR24355:SF12">
    <property type="entry name" value="RHODOPSIN KINASE GRK7"/>
    <property type="match status" value="1"/>
</dbReference>
<evidence type="ECO:0000256" key="17">
    <source>
        <dbReference type="ARBA" id="ARBA00049249"/>
    </source>
</evidence>
<dbReference type="InterPro" id="IPR036305">
    <property type="entry name" value="RGS_sf"/>
</dbReference>
<feature type="region of interest" description="Disordered" evidence="21">
    <location>
        <begin position="1"/>
        <end position="98"/>
    </location>
</feature>
<dbReference type="Gene3D" id="1.10.167.10">
    <property type="entry name" value="Regulator of G-protein Signalling 4, domain 2"/>
    <property type="match status" value="1"/>
</dbReference>
<dbReference type="InterPro" id="IPR017441">
    <property type="entry name" value="Protein_kinase_ATP_BS"/>
</dbReference>
<evidence type="ECO:0000256" key="9">
    <source>
        <dbReference type="ARBA" id="ARBA00022777"/>
    </source>
</evidence>
<keyword evidence="6" id="KW-0716">Sensory transduction</keyword>
<dbReference type="Gene3D" id="1.10.510.10">
    <property type="entry name" value="Transferase(Phosphotransferase) domain 1"/>
    <property type="match status" value="1"/>
</dbReference>
<dbReference type="PROSITE" id="PS50011">
    <property type="entry name" value="PROTEIN_KINASE_DOM"/>
    <property type="match status" value="1"/>
</dbReference>
<dbReference type="Pfam" id="PF00069">
    <property type="entry name" value="Pkinase"/>
    <property type="match status" value="1"/>
</dbReference>
<gene>
    <name evidence="25" type="ORF">NDU88_003687</name>
</gene>
<keyword evidence="7 20" id="KW-0808">Transferase</keyword>
<feature type="region of interest" description="Disordered" evidence="21">
    <location>
        <begin position="677"/>
        <end position="696"/>
    </location>
</feature>
<feature type="binding site" evidence="19">
    <location>
        <position position="361"/>
    </location>
    <ligand>
        <name>ATP</name>
        <dbReference type="ChEBI" id="CHEBI:30616"/>
    </ligand>
</feature>
<evidence type="ECO:0000259" key="24">
    <source>
        <dbReference type="PROSITE" id="PS51285"/>
    </source>
</evidence>
<evidence type="ECO:0000256" key="6">
    <source>
        <dbReference type="ARBA" id="ARBA00022606"/>
    </source>
</evidence>
<evidence type="ECO:0000256" key="19">
    <source>
        <dbReference type="PROSITE-ProRule" id="PRU10141"/>
    </source>
</evidence>
<reference evidence="25" key="1">
    <citation type="journal article" date="2022" name="bioRxiv">
        <title>Sequencing and chromosome-scale assembly of the giantPleurodeles waltlgenome.</title>
        <authorList>
            <person name="Brown T."/>
            <person name="Elewa A."/>
            <person name="Iarovenko S."/>
            <person name="Subramanian E."/>
            <person name="Araus A.J."/>
            <person name="Petzold A."/>
            <person name="Susuki M."/>
            <person name="Suzuki K.-i.T."/>
            <person name="Hayashi T."/>
            <person name="Toyoda A."/>
            <person name="Oliveira C."/>
            <person name="Osipova E."/>
            <person name="Leigh N.D."/>
            <person name="Simon A."/>
            <person name="Yun M.H."/>
        </authorList>
    </citation>
    <scope>NUCLEOTIDE SEQUENCE</scope>
    <source>
        <strain evidence="25">20211129_DDA</strain>
        <tissue evidence="25">Liver</tissue>
    </source>
</reference>
<dbReference type="SUPFAM" id="SSF48097">
    <property type="entry name" value="Regulator of G-protein signaling, RGS"/>
    <property type="match status" value="1"/>
</dbReference>
<protein>
    <recommendedName>
        <fullName evidence="20">G protein-coupled receptor kinase</fullName>
        <ecNumber evidence="20">2.7.11.-</ecNumber>
    </recommendedName>
</protein>
<dbReference type="AlphaFoldDB" id="A0AAV7LJL3"/>
<dbReference type="PROSITE" id="PS51285">
    <property type="entry name" value="AGC_KINASE_CTER"/>
    <property type="match status" value="1"/>
</dbReference>
<dbReference type="GO" id="GO:0005524">
    <property type="term" value="F:ATP binding"/>
    <property type="evidence" value="ECO:0007669"/>
    <property type="project" value="UniProtKB-UniRule"/>
</dbReference>
<dbReference type="PROSITE" id="PS00107">
    <property type="entry name" value="PROTEIN_KINASE_ATP"/>
    <property type="match status" value="1"/>
</dbReference>
<feature type="active site" description="Proton acceptor" evidence="18">
    <location>
        <position position="457"/>
    </location>
</feature>
<dbReference type="GO" id="GO:0050254">
    <property type="term" value="F:rhodopsin kinase activity"/>
    <property type="evidence" value="ECO:0007669"/>
    <property type="project" value="UniProtKB-EC"/>
</dbReference>
<dbReference type="EC" id="2.7.11.-" evidence="20"/>
<evidence type="ECO:0000256" key="2">
    <source>
        <dbReference type="ARBA" id="ARBA00009793"/>
    </source>
</evidence>
<evidence type="ECO:0000256" key="18">
    <source>
        <dbReference type="PIRSR" id="PIRSR600239-51"/>
    </source>
</evidence>
<evidence type="ECO:0000256" key="15">
    <source>
        <dbReference type="ARBA" id="ARBA00037736"/>
    </source>
</evidence>
<evidence type="ECO:0000313" key="26">
    <source>
        <dbReference type="Proteomes" id="UP001066276"/>
    </source>
</evidence>
<keyword evidence="4 20" id="KW-0723">Serine/threonine-protein kinase</keyword>
<keyword evidence="13" id="KW-0636">Prenylation</keyword>
<feature type="compositionally biased region" description="Basic residues" evidence="21">
    <location>
        <begin position="1"/>
        <end position="15"/>
    </location>
</feature>
<evidence type="ECO:0000259" key="22">
    <source>
        <dbReference type="PROSITE" id="PS50011"/>
    </source>
</evidence>
<evidence type="ECO:0000256" key="5">
    <source>
        <dbReference type="ARBA" id="ARBA00022553"/>
    </source>
</evidence>
<dbReference type="GO" id="GO:0016020">
    <property type="term" value="C:membrane"/>
    <property type="evidence" value="ECO:0007669"/>
    <property type="project" value="UniProtKB-SubCell"/>
</dbReference>
<proteinExistence type="inferred from homology"/>
<keyword evidence="8 19" id="KW-0547">Nucleotide-binding</keyword>
<keyword evidence="9 20" id="KW-0418">Kinase</keyword>
<dbReference type="InterPro" id="IPR016137">
    <property type="entry name" value="RGS"/>
</dbReference>
<dbReference type="PROSITE" id="PS50132">
    <property type="entry name" value="RGS"/>
    <property type="match status" value="1"/>
</dbReference>
<name>A0AAV7LJL3_PLEWA</name>
<accession>A0AAV7LJL3</accession>
<dbReference type="Gene3D" id="3.30.200.20">
    <property type="entry name" value="Phosphorylase Kinase, domain 1"/>
    <property type="match status" value="1"/>
</dbReference>
<comment type="similarity">
    <text evidence="2 20">Belongs to the protein kinase superfamily. AGC Ser/Thr protein kinase family. GPRK subfamily.</text>
</comment>
<sequence>MRSDRRKNRKQKQRSQKNPGEIINSVSTRDTGTERREKESRMPKEKNEDEKKTTGERSEDEKKTGGVRSKDEKTTIGGRSKAGGWRQSPETPPEKPKTSLWFWRTVILVRTSNAGQRGARGESITRSVGTNHSGVRLQTIGPKMCDMGGLDNLIANTAYLQARKSSEGDIKDMMKRRRSLCLPSAAACAGPMRSKVQADYVSVCEQQPIGRRLFRDFVATVPEYQLAQDFLDEMHAWELSEDAGKDKVLHEMANKYLKEDSKSFLPFMSRRLVEMCQKAPDQEHEDLVQLARDEAKNFLMDAPFQDFQSSPFYDRFLQWKAYEQQPINEKYFYEFRVLGKGGFGEVCAIQVKNTGKMYACKKLDKKRLKKKNGEKMALLEKEILEKVHSPFIVTLAYAYESKRHLCLVMSLMNGGDLKFHIYNMGERGLTINRVVFYAAQVTCGIQHLHSMNILYRDMKPENVLLDDNGNCRLSDLGLAIKVKENKPINQRAGTNGYMAPEILKEEAYSYPVDWFALGCSIYEMVAGRTPFKDFKEKVDKDEVKRRTIETEVQFKHPNFNADIKDICKLLLAKKPEDRLGSRTSNDDPRKHPFFKTINFPRLEAGLVDPPFVPDPSVVYAKDIADIADFSEIRGIDFDDKDKKFFKKFSTGAVSITWQEEIIETGLFEELNDPTRETATGYANGGTESKSGVCSLL</sequence>
<evidence type="ECO:0000256" key="8">
    <source>
        <dbReference type="ARBA" id="ARBA00022741"/>
    </source>
</evidence>
<dbReference type="GO" id="GO:0007601">
    <property type="term" value="P:visual perception"/>
    <property type="evidence" value="ECO:0007669"/>
    <property type="project" value="UniProtKB-KW"/>
</dbReference>
<dbReference type="GO" id="GO:0007165">
    <property type="term" value="P:signal transduction"/>
    <property type="evidence" value="ECO:0007669"/>
    <property type="project" value="InterPro"/>
</dbReference>
<dbReference type="SMART" id="SM00220">
    <property type="entry name" value="S_TKc"/>
    <property type="match status" value="1"/>
</dbReference>
<keyword evidence="5" id="KW-0597">Phosphoprotein</keyword>
<dbReference type="Proteomes" id="UP001066276">
    <property type="component" value="Chromosome 11"/>
</dbReference>
<dbReference type="PANTHER" id="PTHR24355">
    <property type="entry name" value="G PROTEIN-COUPLED RECEPTOR KINASE/RIBOSOMAL PROTEIN S6 KINASE"/>
    <property type="match status" value="1"/>
</dbReference>
<keyword evidence="26" id="KW-1185">Reference proteome</keyword>
<keyword evidence="10 19" id="KW-0067">ATP-binding</keyword>
<evidence type="ECO:0000256" key="10">
    <source>
        <dbReference type="ARBA" id="ARBA00022840"/>
    </source>
</evidence>
<dbReference type="EMBL" id="JANPWB010000015">
    <property type="protein sequence ID" value="KAJ1090557.1"/>
    <property type="molecule type" value="Genomic_DNA"/>
</dbReference>
<organism evidence="25 26">
    <name type="scientific">Pleurodeles waltl</name>
    <name type="common">Iberian ribbed newt</name>
    <dbReference type="NCBI Taxonomy" id="8319"/>
    <lineage>
        <taxon>Eukaryota</taxon>
        <taxon>Metazoa</taxon>
        <taxon>Chordata</taxon>
        <taxon>Craniata</taxon>
        <taxon>Vertebrata</taxon>
        <taxon>Euteleostomi</taxon>
        <taxon>Amphibia</taxon>
        <taxon>Batrachia</taxon>
        <taxon>Caudata</taxon>
        <taxon>Salamandroidea</taxon>
        <taxon>Salamandridae</taxon>
        <taxon>Pleurodelinae</taxon>
        <taxon>Pleurodeles</taxon>
    </lineage>
</organism>
<feature type="domain" description="AGC-kinase C-terminal" evidence="24">
    <location>
        <begin position="595"/>
        <end position="660"/>
    </location>
</feature>
<evidence type="ECO:0000313" key="25">
    <source>
        <dbReference type="EMBL" id="KAJ1090557.1"/>
    </source>
</evidence>
<comment type="catalytic activity">
    <reaction evidence="16">
        <text>L-threonyl-[rhodopsin] + ATP = O-phospho-L-threonyl-[rhodopsin] + ADP + H(+)</text>
        <dbReference type="Rhea" id="RHEA:56552"/>
        <dbReference type="Rhea" id="RHEA-COMP:14596"/>
        <dbReference type="Rhea" id="RHEA-COMP:14597"/>
        <dbReference type="ChEBI" id="CHEBI:15378"/>
        <dbReference type="ChEBI" id="CHEBI:30013"/>
        <dbReference type="ChEBI" id="CHEBI:30616"/>
        <dbReference type="ChEBI" id="CHEBI:61977"/>
        <dbReference type="ChEBI" id="CHEBI:456216"/>
        <dbReference type="EC" id="2.7.11.14"/>
    </reaction>
</comment>
<dbReference type="SUPFAM" id="SSF56112">
    <property type="entry name" value="Protein kinase-like (PK-like)"/>
    <property type="match status" value="1"/>
</dbReference>
<dbReference type="PRINTS" id="PR00717">
    <property type="entry name" value="GPCRKINASE"/>
</dbReference>